<dbReference type="PROSITE" id="PS50020">
    <property type="entry name" value="WW_DOMAIN_2"/>
    <property type="match status" value="1"/>
</dbReference>
<dbReference type="PANTHER" id="PTHR23176:SF129">
    <property type="entry name" value="RHO GTPASE ACTIVATING PROTEIN AT 16F, ISOFORM E-RELATED"/>
    <property type="match status" value="1"/>
</dbReference>
<feature type="compositionally biased region" description="Basic and acidic residues" evidence="2">
    <location>
        <begin position="115"/>
        <end position="124"/>
    </location>
</feature>
<proteinExistence type="predicted"/>
<dbReference type="SUPFAM" id="SSF50729">
    <property type="entry name" value="PH domain-like"/>
    <property type="match status" value="1"/>
</dbReference>
<evidence type="ECO:0000259" key="3">
    <source>
        <dbReference type="PROSITE" id="PS50003"/>
    </source>
</evidence>
<dbReference type="PROSITE" id="PS50003">
    <property type="entry name" value="PH_DOMAIN"/>
    <property type="match status" value="1"/>
</dbReference>
<dbReference type="AlphaFoldDB" id="A0A553NEE8"/>
<keyword evidence="7" id="KW-1185">Reference proteome</keyword>
<dbReference type="GO" id="GO:0007165">
    <property type="term" value="P:signal transduction"/>
    <property type="evidence" value="ECO:0007669"/>
    <property type="project" value="InterPro"/>
</dbReference>
<evidence type="ECO:0000313" key="7">
    <source>
        <dbReference type="Proteomes" id="UP000318571"/>
    </source>
</evidence>
<feature type="region of interest" description="Disordered" evidence="2">
    <location>
        <begin position="29"/>
        <end position="53"/>
    </location>
</feature>
<evidence type="ECO:0000256" key="2">
    <source>
        <dbReference type="SAM" id="MobiDB-lite"/>
    </source>
</evidence>
<evidence type="ECO:0008006" key="8">
    <source>
        <dbReference type="Google" id="ProtNLM"/>
    </source>
</evidence>
<dbReference type="OrthoDB" id="79452at2759"/>
<reference evidence="6 7" key="1">
    <citation type="journal article" date="2018" name="Nat. Ecol. Evol.">
        <title>Genomic signatures of mitonuclear coevolution across populations of Tigriopus californicus.</title>
        <authorList>
            <person name="Barreto F.S."/>
            <person name="Watson E.T."/>
            <person name="Lima T.G."/>
            <person name="Willett C.S."/>
            <person name="Edmands S."/>
            <person name="Li W."/>
            <person name="Burton R.S."/>
        </authorList>
    </citation>
    <scope>NUCLEOTIDE SEQUENCE [LARGE SCALE GENOMIC DNA]</scope>
    <source>
        <strain evidence="6 7">San Diego</strain>
    </source>
</reference>
<dbReference type="Gene3D" id="2.20.70.10">
    <property type="match status" value="1"/>
</dbReference>
<dbReference type="GO" id="GO:0005096">
    <property type="term" value="F:GTPase activator activity"/>
    <property type="evidence" value="ECO:0007669"/>
    <property type="project" value="UniProtKB-KW"/>
</dbReference>
<dbReference type="GO" id="GO:0005737">
    <property type="term" value="C:cytoplasm"/>
    <property type="evidence" value="ECO:0007669"/>
    <property type="project" value="TreeGrafter"/>
</dbReference>
<keyword evidence="1" id="KW-0343">GTPase activation</keyword>
<feature type="region of interest" description="Disordered" evidence="2">
    <location>
        <begin position="464"/>
        <end position="499"/>
    </location>
</feature>
<name>A0A553NEE8_TIGCA</name>
<feature type="domain" description="Rho-GAP" evidence="5">
    <location>
        <begin position="647"/>
        <end position="837"/>
    </location>
</feature>
<dbReference type="EMBL" id="VCGU01000458">
    <property type="protein sequence ID" value="TRY63739.1"/>
    <property type="molecule type" value="Genomic_DNA"/>
</dbReference>
<accession>A0A553NEE8</accession>
<dbReference type="PROSITE" id="PS50238">
    <property type="entry name" value="RHOGAP"/>
    <property type="match status" value="1"/>
</dbReference>
<dbReference type="SUPFAM" id="SSF48350">
    <property type="entry name" value="GTPase activation domain, GAP"/>
    <property type="match status" value="1"/>
</dbReference>
<dbReference type="InterPro" id="IPR000198">
    <property type="entry name" value="RhoGAP_dom"/>
</dbReference>
<evidence type="ECO:0000256" key="1">
    <source>
        <dbReference type="ARBA" id="ARBA00022468"/>
    </source>
</evidence>
<dbReference type="SMART" id="SM00456">
    <property type="entry name" value="WW"/>
    <property type="match status" value="2"/>
</dbReference>
<dbReference type="InterPro" id="IPR011993">
    <property type="entry name" value="PH-like_dom_sf"/>
</dbReference>
<dbReference type="SMART" id="SM00324">
    <property type="entry name" value="RhoGAP"/>
    <property type="match status" value="1"/>
</dbReference>
<dbReference type="SUPFAM" id="SSF51045">
    <property type="entry name" value="WW domain"/>
    <property type="match status" value="1"/>
</dbReference>
<dbReference type="InterPro" id="IPR008936">
    <property type="entry name" value="Rho_GTPase_activation_prot"/>
</dbReference>
<dbReference type="InterPro" id="IPR001849">
    <property type="entry name" value="PH_domain"/>
</dbReference>
<dbReference type="STRING" id="6832.A0A553NEE8"/>
<evidence type="ECO:0000259" key="4">
    <source>
        <dbReference type="PROSITE" id="PS50020"/>
    </source>
</evidence>
<feature type="compositionally biased region" description="Polar residues" evidence="2">
    <location>
        <begin position="126"/>
        <end position="146"/>
    </location>
</feature>
<dbReference type="PANTHER" id="PTHR23176">
    <property type="entry name" value="RHO/RAC/CDC GTPASE-ACTIVATING PROTEIN"/>
    <property type="match status" value="1"/>
</dbReference>
<feature type="region of interest" description="Disordered" evidence="2">
    <location>
        <begin position="537"/>
        <end position="571"/>
    </location>
</feature>
<feature type="domain" description="WW" evidence="4">
    <location>
        <begin position="162"/>
        <end position="196"/>
    </location>
</feature>
<gene>
    <name evidence="6" type="ORF">TCAL_02067</name>
</gene>
<dbReference type="Proteomes" id="UP000318571">
    <property type="component" value="Chromosome 10"/>
</dbReference>
<dbReference type="Gene3D" id="2.30.29.30">
    <property type="entry name" value="Pleckstrin-homology domain (PH domain)/Phosphotyrosine-binding domain (PTB)"/>
    <property type="match status" value="1"/>
</dbReference>
<feature type="domain" description="PH" evidence="3">
    <location>
        <begin position="321"/>
        <end position="459"/>
    </location>
</feature>
<dbReference type="CDD" id="cd00159">
    <property type="entry name" value="RhoGAP"/>
    <property type="match status" value="1"/>
</dbReference>
<dbReference type="Pfam" id="PF00620">
    <property type="entry name" value="RhoGAP"/>
    <property type="match status" value="1"/>
</dbReference>
<feature type="region of interest" description="Disordered" evidence="2">
    <location>
        <begin position="79"/>
        <end position="156"/>
    </location>
</feature>
<evidence type="ECO:0000313" key="6">
    <source>
        <dbReference type="EMBL" id="TRY63739.1"/>
    </source>
</evidence>
<comment type="caution">
    <text evidence="6">The sequence shown here is derived from an EMBL/GenBank/DDBJ whole genome shotgun (WGS) entry which is preliminary data.</text>
</comment>
<dbReference type="Gene3D" id="1.10.555.10">
    <property type="entry name" value="Rho GTPase activation protein"/>
    <property type="match status" value="1"/>
</dbReference>
<sequence length="842" mass="94918">MNPSWSGSTSRLPLVRRRRSTFGKFKNDTQITSDWNSFDDEDEITTPEEDNRRRSRLNRSLDNILEALNNINLFETAHTATPKNKTMPQKKKLPPPVAPLELTMDPQPTDDQHDDSDIGHDVVLRQKSNAYSGSEGTNRATSSSRSLDLPPNVKSPTSKFLGVLNTEWDTYQDKRNGRVFFHHSYSGNSQWKPPRQSSIPVIPRNKQSVFTYDDSQVSEANETTEDELKSPIKKNNSYVRDSIRKSDQLDIEVPTGYVQIYEKSSGYISYFDPMSEITWQTSLDESNTLYFFNESGKSVWNLPTIHTSMIDSNFSTPPRLNIIRAGWLDYKGSYGQTPSSKKPKWCKYFAALVDAHLLLFEDKSSYEQIWIPTITGELLKSGNTGSGNSAKNDKRTRDEIPHVSVDLSHCCLSWGKIHKTNFLLKLQSDIDKNSSNTKLRFNKSDEADCWFQDLSHSVKQTVRNTGTPHLTRKKSTREHPASISVPASPLFSSRGGATHRQSIQHLSSSTVKETKGSSLSLKASFRGTREKIGEIWNRSNKVSPAQTDSTIVPDSDSSCPKPGNVDPPKTFKLKREGSFLQSFRKPKAMDDGVKLRVKKTQLERTPSKQKKINYLTAFIGNSRDSKRQSRESLVERGIIKPASVFGNSLSKMKPDPATGLPEFLVRATQRIETFADTVGIYRVNGDAAIVQKIRLEIDNDNYSMLDSTNDVTLLASSLKLFFRELPSFIITKDVCLAIAPYIDSKDKDTVIPIIQKAIECGGLDMTAQKVLAHLMAHLNRLSKMPENKMDAKNLSVVFSPNLVENAVGQRRHESIMSEMHLNNMIVELLITHAPDIFAYIHK</sequence>
<dbReference type="PROSITE" id="PS01159">
    <property type="entry name" value="WW_DOMAIN_1"/>
    <property type="match status" value="1"/>
</dbReference>
<feature type="compositionally biased region" description="Polar residues" evidence="2">
    <location>
        <begin position="537"/>
        <end position="558"/>
    </location>
</feature>
<dbReference type="InterPro" id="IPR001202">
    <property type="entry name" value="WW_dom"/>
</dbReference>
<dbReference type="InterPro" id="IPR050729">
    <property type="entry name" value="Rho-GAP"/>
</dbReference>
<dbReference type="InterPro" id="IPR036020">
    <property type="entry name" value="WW_dom_sf"/>
</dbReference>
<feature type="compositionally biased region" description="Acidic residues" evidence="2">
    <location>
        <begin position="37"/>
        <end position="48"/>
    </location>
</feature>
<evidence type="ECO:0000259" key="5">
    <source>
        <dbReference type="PROSITE" id="PS50238"/>
    </source>
</evidence>
<organism evidence="6 7">
    <name type="scientific">Tigriopus californicus</name>
    <name type="common">Marine copepod</name>
    <dbReference type="NCBI Taxonomy" id="6832"/>
    <lineage>
        <taxon>Eukaryota</taxon>
        <taxon>Metazoa</taxon>
        <taxon>Ecdysozoa</taxon>
        <taxon>Arthropoda</taxon>
        <taxon>Crustacea</taxon>
        <taxon>Multicrustacea</taxon>
        <taxon>Hexanauplia</taxon>
        <taxon>Copepoda</taxon>
        <taxon>Harpacticoida</taxon>
        <taxon>Harpacticidae</taxon>
        <taxon>Tigriopus</taxon>
    </lineage>
</organism>
<protein>
    <recommendedName>
        <fullName evidence="8">Rho-GAP domain-containing protein</fullName>
    </recommendedName>
</protein>
<dbReference type="SMART" id="SM00233">
    <property type="entry name" value="PH"/>
    <property type="match status" value="1"/>
</dbReference>
<dbReference type="OMA" id="RRHESIM"/>